<reference evidence="3 4" key="1">
    <citation type="journal article" date="2016" name="DNA Res.">
        <title>The draft genome of MD-2 pineapple using hybrid error correction of long reads.</title>
        <authorList>
            <person name="Redwan R.M."/>
            <person name="Saidin A."/>
            <person name="Kumar S.V."/>
        </authorList>
    </citation>
    <scope>NUCLEOTIDE SEQUENCE [LARGE SCALE GENOMIC DNA]</scope>
    <source>
        <strain evidence="4">cv. MD2</strain>
        <tissue evidence="3">Leaf</tissue>
    </source>
</reference>
<dbReference type="PANTHER" id="PTHR37206">
    <property type="entry name" value="TRANSMEMBRANE PROTEIN"/>
    <property type="match status" value="1"/>
</dbReference>
<dbReference type="PANTHER" id="PTHR37206:SF4">
    <property type="entry name" value="TRANSMEMBRANE PROTEIN"/>
    <property type="match status" value="1"/>
</dbReference>
<feature type="compositionally biased region" description="Basic and acidic residues" evidence="1">
    <location>
        <begin position="24"/>
        <end position="33"/>
    </location>
</feature>
<evidence type="ECO:0000313" key="4">
    <source>
        <dbReference type="Proteomes" id="UP000092600"/>
    </source>
</evidence>
<evidence type="ECO:0000256" key="1">
    <source>
        <dbReference type="SAM" id="MobiDB-lite"/>
    </source>
</evidence>
<proteinExistence type="predicted"/>
<sequence length="204" mass="21337">MGGHEAEPAASAGEGDANPTPAPEPEKSPETDRPVVAGGGRGGGGGFDDDCSIFPPSEHEGLFLHPDPYKTLARISKSSSPLSRGGKEEEEEDAVDRASSVATGLLDVARRVMGGARFEAIHSRIGLRGGGGGARGGRRGGGGGGGVWSIAAAVGLMGILMYMRRRDRQERDLLLLLIKEKEQMIGQLLHQIALMNEVSTVRKS</sequence>
<name>A0A199US87_ANACO</name>
<comment type="caution">
    <text evidence="3">The sequence shown here is derived from an EMBL/GenBank/DDBJ whole genome shotgun (WGS) entry which is preliminary data.</text>
</comment>
<gene>
    <name evidence="3" type="ORF">ACMD2_05218</name>
</gene>
<organism evidence="3 4">
    <name type="scientific">Ananas comosus</name>
    <name type="common">Pineapple</name>
    <name type="synonym">Ananas ananas</name>
    <dbReference type="NCBI Taxonomy" id="4615"/>
    <lineage>
        <taxon>Eukaryota</taxon>
        <taxon>Viridiplantae</taxon>
        <taxon>Streptophyta</taxon>
        <taxon>Embryophyta</taxon>
        <taxon>Tracheophyta</taxon>
        <taxon>Spermatophyta</taxon>
        <taxon>Magnoliopsida</taxon>
        <taxon>Liliopsida</taxon>
        <taxon>Poales</taxon>
        <taxon>Bromeliaceae</taxon>
        <taxon>Bromelioideae</taxon>
        <taxon>Ananas</taxon>
    </lineage>
</organism>
<dbReference type="AlphaFoldDB" id="A0A199US87"/>
<evidence type="ECO:0000256" key="2">
    <source>
        <dbReference type="SAM" id="Phobius"/>
    </source>
</evidence>
<keyword evidence="2" id="KW-0812">Transmembrane</keyword>
<dbReference type="Proteomes" id="UP000092600">
    <property type="component" value="Unassembled WGS sequence"/>
</dbReference>
<keyword evidence="2" id="KW-1133">Transmembrane helix</keyword>
<feature type="compositionally biased region" description="Gly residues" evidence="1">
    <location>
        <begin position="37"/>
        <end position="46"/>
    </location>
</feature>
<feature type="region of interest" description="Disordered" evidence="1">
    <location>
        <begin position="1"/>
        <end position="97"/>
    </location>
</feature>
<evidence type="ECO:0000313" key="3">
    <source>
        <dbReference type="EMBL" id="OAY67619.1"/>
    </source>
</evidence>
<accession>A0A199US87</accession>
<dbReference type="EMBL" id="LSRQ01005443">
    <property type="protein sequence ID" value="OAY67619.1"/>
    <property type="molecule type" value="Genomic_DNA"/>
</dbReference>
<feature type="transmembrane region" description="Helical" evidence="2">
    <location>
        <begin position="145"/>
        <end position="163"/>
    </location>
</feature>
<protein>
    <submittedName>
        <fullName evidence="3">Uncharacterized protein</fullName>
    </submittedName>
</protein>
<keyword evidence="2" id="KW-0472">Membrane</keyword>